<accession>A0A328DZJ6</accession>
<gene>
    <name evidence="2" type="ORF">DM860_017927</name>
</gene>
<proteinExistence type="predicted"/>
<feature type="region of interest" description="Disordered" evidence="1">
    <location>
        <begin position="35"/>
        <end position="55"/>
    </location>
</feature>
<evidence type="ECO:0000313" key="3">
    <source>
        <dbReference type="Proteomes" id="UP000249390"/>
    </source>
</evidence>
<dbReference type="Proteomes" id="UP000249390">
    <property type="component" value="Unassembled WGS sequence"/>
</dbReference>
<name>A0A328DZJ6_9ASTE</name>
<comment type="caution">
    <text evidence="2">The sequence shown here is derived from an EMBL/GenBank/DDBJ whole genome shotgun (WGS) entry which is preliminary data.</text>
</comment>
<protein>
    <submittedName>
        <fullName evidence="2">Uncharacterized protein</fullName>
    </submittedName>
</protein>
<dbReference type="AlphaFoldDB" id="A0A328DZJ6"/>
<feature type="region of interest" description="Disordered" evidence="1">
    <location>
        <begin position="110"/>
        <end position="133"/>
    </location>
</feature>
<reference evidence="2 3" key="1">
    <citation type="submission" date="2018-06" db="EMBL/GenBank/DDBJ databases">
        <title>The Genome of Cuscuta australis (Dodder) Provides Insight into the Evolution of Plant Parasitism.</title>
        <authorList>
            <person name="Liu H."/>
        </authorList>
    </citation>
    <scope>NUCLEOTIDE SEQUENCE [LARGE SCALE GENOMIC DNA]</scope>
    <source>
        <strain evidence="3">cv. Yunnan</strain>
        <tissue evidence="2">Vines</tissue>
    </source>
</reference>
<evidence type="ECO:0000256" key="1">
    <source>
        <dbReference type="SAM" id="MobiDB-lite"/>
    </source>
</evidence>
<organism evidence="2 3">
    <name type="scientific">Cuscuta australis</name>
    <dbReference type="NCBI Taxonomy" id="267555"/>
    <lineage>
        <taxon>Eukaryota</taxon>
        <taxon>Viridiplantae</taxon>
        <taxon>Streptophyta</taxon>
        <taxon>Embryophyta</taxon>
        <taxon>Tracheophyta</taxon>
        <taxon>Spermatophyta</taxon>
        <taxon>Magnoliopsida</taxon>
        <taxon>eudicotyledons</taxon>
        <taxon>Gunneridae</taxon>
        <taxon>Pentapetalae</taxon>
        <taxon>asterids</taxon>
        <taxon>lamiids</taxon>
        <taxon>Solanales</taxon>
        <taxon>Convolvulaceae</taxon>
        <taxon>Cuscuteae</taxon>
        <taxon>Cuscuta</taxon>
        <taxon>Cuscuta subgen. Grammica</taxon>
        <taxon>Cuscuta sect. Cleistogrammica</taxon>
    </lineage>
</organism>
<sequence>MTKLKSEEIRLEESRDPVYDDYGTALKSQPPRLTRKKLRGVWDPVGGEPKQQRGESQRIVAARPLYRLQYLVAYLSRLQKILLAARSKLNLKASTRTITSRQISLRHVPLGTKAPTTGQKTSSKSKRLSSTDSNLEAFSHNPAHGSFAALAFQPNTMTNCANQRFLLYWVELLSQHKH</sequence>
<keyword evidence="3" id="KW-1185">Reference proteome</keyword>
<evidence type="ECO:0000313" key="2">
    <source>
        <dbReference type="EMBL" id="RAL49583.1"/>
    </source>
</evidence>
<dbReference type="EMBL" id="NQVE01000080">
    <property type="protein sequence ID" value="RAL49583.1"/>
    <property type="molecule type" value="Genomic_DNA"/>
</dbReference>